<evidence type="ECO:0000256" key="3">
    <source>
        <dbReference type="ARBA" id="ARBA00023125"/>
    </source>
</evidence>
<dbReference type="EMBL" id="BBMZ01000034">
    <property type="protein sequence ID" value="GAL60290.1"/>
    <property type="molecule type" value="Genomic_DNA"/>
</dbReference>
<comment type="caution">
    <text evidence="5">The sequence shown here is derived from an EMBL/GenBank/DDBJ whole genome shotgun (WGS) entry which is preliminary data.</text>
</comment>
<reference evidence="5 6" key="1">
    <citation type="submission" date="2014-09" db="EMBL/GenBank/DDBJ databases">
        <title>Whole genome shotgun sequence of Escherichia vulneris NBRC 102420.</title>
        <authorList>
            <person name="Yoshida Y."/>
            <person name="Hosoyama A."/>
            <person name="Tsuchikane K."/>
            <person name="Ohji S."/>
            <person name="Ichikawa N."/>
            <person name="Kimura A."/>
            <person name="Yamazoe A."/>
            <person name="Ezaki T."/>
            <person name="Fujita N."/>
        </authorList>
    </citation>
    <scope>NUCLEOTIDE SEQUENCE [LARGE SCALE GENOMIC DNA]</scope>
    <source>
        <strain evidence="5 6">NBRC 102420</strain>
    </source>
</reference>
<accession>A0A090V5V4</accession>
<dbReference type="OrthoDB" id="6432617at2"/>
<dbReference type="GO" id="GO:0003677">
    <property type="term" value="F:DNA binding"/>
    <property type="evidence" value="ECO:0007669"/>
    <property type="project" value="UniProtKB-KW"/>
</dbReference>
<dbReference type="eggNOG" id="ENOG5031HHM">
    <property type="taxonomic scope" value="Bacteria"/>
</dbReference>
<evidence type="ECO:0000256" key="4">
    <source>
        <dbReference type="ARBA" id="ARBA00023163"/>
    </source>
</evidence>
<evidence type="ECO:0000313" key="6">
    <source>
        <dbReference type="Proteomes" id="UP000029462"/>
    </source>
</evidence>
<keyword evidence="6" id="KW-1185">Reference proteome</keyword>
<dbReference type="GO" id="GO:0060567">
    <property type="term" value="P:negative regulation of termination of DNA-templated transcription"/>
    <property type="evidence" value="ECO:0007669"/>
    <property type="project" value="InterPro"/>
</dbReference>
<dbReference type="Pfam" id="PF06530">
    <property type="entry name" value="Phage_antitermQ"/>
    <property type="match status" value="1"/>
</dbReference>
<evidence type="ECO:0000256" key="2">
    <source>
        <dbReference type="ARBA" id="ARBA00023015"/>
    </source>
</evidence>
<organism evidence="5 6">
    <name type="scientific">Pseudescherichia vulneris NBRC 102420</name>
    <dbReference type="NCBI Taxonomy" id="1115515"/>
    <lineage>
        <taxon>Bacteria</taxon>
        <taxon>Pseudomonadati</taxon>
        <taxon>Pseudomonadota</taxon>
        <taxon>Gammaproteobacteria</taxon>
        <taxon>Enterobacterales</taxon>
        <taxon>Enterobacteriaceae</taxon>
        <taxon>Pseudescherichia</taxon>
    </lineage>
</organism>
<gene>
    <name evidence="5" type="ORF">EV102420_34_00270</name>
</gene>
<keyword evidence="2" id="KW-0805">Transcription regulation</keyword>
<protein>
    <submittedName>
        <fullName evidence="5">Putative phage antitermination protein</fullName>
    </submittedName>
</protein>
<evidence type="ECO:0000256" key="1">
    <source>
        <dbReference type="ARBA" id="ARBA00010234"/>
    </source>
</evidence>
<dbReference type="AlphaFoldDB" id="A0A090V5V4"/>
<keyword evidence="3" id="KW-0238">DNA-binding</keyword>
<evidence type="ECO:0000313" key="5">
    <source>
        <dbReference type="EMBL" id="GAL60290.1"/>
    </source>
</evidence>
<dbReference type="STRING" id="1115515.EV102420_34_00270"/>
<sequence length="144" mass="16153">MRNIQQVLERWGGWAAQHNTAVSWSPIAAGFKGLIGASFSSRLSCSDDDGLIIDSCISRLQQIRKSEELNAIMLHYVHGLSKREIGRRAKTSEREIRRVIETAEGFIEGCLCMLGVSLQMDSEVVKHPNEKSAHAGRKKYDRLL</sequence>
<comment type="similarity">
    <text evidence="1">Belongs to the phage antitermination Q type 1 family.</text>
</comment>
<name>A0A090V5V4_PSEVU</name>
<proteinExistence type="inferred from homology"/>
<dbReference type="InterPro" id="IPR010534">
    <property type="entry name" value="Phage_933W_GpQ"/>
</dbReference>
<keyword evidence="4" id="KW-0804">Transcription</keyword>
<dbReference type="RefSeq" id="WP_042395526.1">
    <property type="nucleotide sequence ID" value="NZ_BBMZ01000034.1"/>
</dbReference>
<dbReference type="Proteomes" id="UP000029462">
    <property type="component" value="Unassembled WGS sequence"/>
</dbReference>